<feature type="compositionally biased region" description="Polar residues" evidence="1">
    <location>
        <begin position="1"/>
        <end position="11"/>
    </location>
</feature>
<evidence type="ECO:0000313" key="2">
    <source>
        <dbReference type="EMBL" id="KAJ9590977.1"/>
    </source>
</evidence>
<feature type="compositionally biased region" description="Polar residues" evidence="1">
    <location>
        <begin position="37"/>
        <end position="48"/>
    </location>
</feature>
<reference evidence="2" key="1">
    <citation type="journal article" date="2023" name="IScience">
        <title>Live-bearing cockroach genome reveals convergent evolutionary mechanisms linked to viviparity in insects and beyond.</title>
        <authorList>
            <person name="Fouks B."/>
            <person name="Harrison M.C."/>
            <person name="Mikhailova A.A."/>
            <person name="Marchal E."/>
            <person name="English S."/>
            <person name="Carruthers M."/>
            <person name="Jennings E.C."/>
            <person name="Chiamaka E.L."/>
            <person name="Frigard R.A."/>
            <person name="Pippel M."/>
            <person name="Attardo G.M."/>
            <person name="Benoit J.B."/>
            <person name="Bornberg-Bauer E."/>
            <person name="Tobe S.S."/>
        </authorList>
    </citation>
    <scope>NUCLEOTIDE SEQUENCE</scope>
    <source>
        <strain evidence="2">Stay&amp;Tobe</strain>
    </source>
</reference>
<evidence type="ECO:0000313" key="3">
    <source>
        <dbReference type="Proteomes" id="UP001233999"/>
    </source>
</evidence>
<dbReference type="Proteomes" id="UP001233999">
    <property type="component" value="Unassembled WGS sequence"/>
</dbReference>
<proteinExistence type="predicted"/>
<name>A0AAD8A228_DIPPU</name>
<gene>
    <name evidence="2" type="ORF">L9F63_015983</name>
</gene>
<feature type="compositionally biased region" description="Basic residues" evidence="1">
    <location>
        <begin position="49"/>
        <end position="60"/>
    </location>
</feature>
<accession>A0AAD8A228</accession>
<protein>
    <submittedName>
        <fullName evidence="2">Uncharacterized protein</fullName>
    </submittedName>
</protein>
<evidence type="ECO:0000256" key="1">
    <source>
        <dbReference type="SAM" id="MobiDB-lite"/>
    </source>
</evidence>
<feature type="non-terminal residue" evidence="2">
    <location>
        <position position="95"/>
    </location>
</feature>
<reference evidence="2" key="2">
    <citation type="submission" date="2023-05" db="EMBL/GenBank/DDBJ databases">
        <authorList>
            <person name="Fouks B."/>
        </authorList>
    </citation>
    <scope>NUCLEOTIDE SEQUENCE</scope>
    <source>
        <strain evidence="2">Stay&amp;Tobe</strain>
        <tissue evidence="2">Testes</tissue>
    </source>
</reference>
<sequence length="95" mass="11321">TKKEVQFQQRTQHPKPQDGKIRPNPNNSNCNRHERPSNLTLNRNQQHIRNQKQKERRKEHKNSITARRDPTNTVENTITVLKSINRIHQSPMKAR</sequence>
<feature type="non-terminal residue" evidence="2">
    <location>
        <position position="1"/>
    </location>
</feature>
<organism evidence="2 3">
    <name type="scientific">Diploptera punctata</name>
    <name type="common">Pacific beetle cockroach</name>
    <dbReference type="NCBI Taxonomy" id="6984"/>
    <lineage>
        <taxon>Eukaryota</taxon>
        <taxon>Metazoa</taxon>
        <taxon>Ecdysozoa</taxon>
        <taxon>Arthropoda</taxon>
        <taxon>Hexapoda</taxon>
        <taxon>Insecta</taxon>
        <taxon>Pterygota</taxon>
        <taxon>Neoptera</taxon>
        <taxon>Polyneoptera</taxon>
        <taxon>Dictyoptera</taxon>
        <taxon>Blattodea</taxon>
        <taxon>Blaberoidea</taxon>
        <taxon>Blaberidae</taxon>
        <taxon>Diplopterinae</taxon>
        <taxon>Diploptera</taxon>
    </lineage>
</organism>
<comment type="caution">
    <text evidence="2">The sequence shown here is derived from an EMBL/GenBank/DDBJ whole genome shotgun (WGS) entry which is preliminary data.</text>
</comment>
<feature type="region of interest" description="Disordered" evidence="1">
    <location>
        <begin position="1"/>
        <end position="76"/>
    </location>
</feature>
<keyword evidence="3" id="KW-1185">Reference proteome</keyword>
<dbReference type="EMBL" id="JASPKZ010004175">
    <property type="protein sequence ID" value="KAJ9590977.1"/>
    <property type="molecule type" value="Genomic_DNA"/>
</dbReference>
<dbReference type="AlphaFoldDB" id="A0AAD8A228"/>